<evidence type="ECO:0000313" key="2">
    <source>
        <dbReference type="EMBL" id="MBW7465915.1"/>
    </source>
</evidence>
<dbReference type="Proteomes" id="UP000813018">
    <property type="component" value="Unassembled WGS sequence"/>
</dbReference>
<proteinExistence type="predicted"/>
<evidence type="ECO:0000313" key="3">
    <source>
        <dbReference type="Proteomes" id="UP000813018"/>
    </source>
</evidence>
<name>A0ABS7CQ31_9BACT</name>
<dbReference type="Pfam" id="PF13715">
    <property type="entry name" value="CarbopepD_reg_2"/>
    <property type="match status" value="1"/>
</dbReference>
<comment type="caution">
    <text evidence="2">The sequence shown here is derived from an EMBL/GenBank/DDBJ whole genome shotgun (WGS) entry which is preliminary data.</text>
</comment>
<dbReference type="InterPro" id="IPR008969">
    <property type="entry name" value="CarboxyPept-like_regulatory"/>
</dbReference>
<protein>
    <submittedName>
        <fullName evidence="2">Carboxypeptidase-like regulatory domain-containing protein</fullName>
    </submittedName>
</protein>
<organism evidence="2 3">
    <name type="scientific">Pontibacter aydingkolensis</name>
    <dbReference type="NCBI Taxonomy" id="1911536"/>
    <lineage>
        <taxon>Bacteria</taxon>
        <taxon>Pseudomonadati</taxon>
        <taxon>Bacteroidota</taxon>
        <taxon>Cytophagia</taxon>
        <taxon>Cytophagales</taxon>
        <taxon>Hymenobacteraceae</taxon>
        <taxon>Pontibacter</taxon>
    </lineage>
</organism>
<gene>
    <name evidence="2" type="ORF">K0O23_02465</name>
</gene>
<keyword evidence="3" id="KW-1185">Reference proteome</keyword>
<accession>A0ABS7CQ31</accession>
<dbReference type="RefSeq" id="WP_219875810.1">
    <property type="nucleotide sequence ID" value="NZ_JAHYXK010000002.1"/>
</dbReference>
<dbReference type="EMBL" id="JAHYXK010000002">
    <property type="protein sequence ID" value="MBW7465915.1"/>
    <property type="molecule type" value="Genomic_DNA"/>
</dbReference>
<keyword evidence="1" id="KW-0732">Signal</keyword>
<evidence type="ECO:0000256" key="1">
    <source>
        <dbReference type="SAM" id="SignalP"/>
    </source>
</evidence>
<reference evidence="2 3" key="1">
    <citation type="journal article" date="2016" name="Int. J. Syst. Evol. Microbiol.">
        <title>Pontibacter aydingkolensis sp. nov., isolated from soil of a salt lake.</title>
        <authorList>
            <person name="Osman G."/>
            <person name="Zhang T."/>
            <person name="Lou K."/>
            <person name="Gao Y."/>
            <person name="Chang W."/>
            <person name="Lin Q."/>
            <person name="Yang H.M."/>
            <person name="Huo X.D."/>
            <person name="Wang N."/>
        </authorList>
    </citation>
    <scope>NUCLEOTIDE SEQUENCE [LARGE SCALE GENOMIC DNA]</scope>
    <source>
        <strain evidence="2 3">KACC 19255</strain>
    </source>
</reference>
<dbReference type="Gene3D" id="2.60.40.1120">
    <property type="entry name" value="Carboxypeptidase-like, regulatory domain"/>
    <property type="match status" value="1"/>
</dbReference>
<dbReference type="SUPFAM" id="SSF49464">
    <property type="entry name" value="Carboxypeptidase regulatory domain-like"/>
    <property type="match status" value="1"/>
</dbReference>
<feature type="chain" id="PRO_5047252409" evidence="1">
    <location>
        <begin position="20"/>
        <end position="398"/>
    </location>
</feature>
<feature type="signal peptide" evidence="1">
    <location>
        <begin position="1"/>
        <end position="19"/>
    </location>
</feature>
<sequence>MKQLILLLLCCLVTLPVLAQHKIQGRVVDEHTDEPIEFVSVYVNTTTIGATTNTKGEFALAVPGGRYEIIVSYLGYEPLIYQVNTDELPKSILFKLTQKEHKLAEVVVKGTRDPEWYQNLETFKQNFLGKSEFGRQCKLLNPEVLTITFDPKTALLEVKSDEPLKIENPALGYKIEYLLTDFKFYMRDGYMVFLGYPKYTLMKGGKSKQRRWSRNRNRAYQGSVMHFVRALRQKQLEEQGFNLRRLYRLPNPDRPTDEEIATARAQLREESSTLNLNKGYGAILARARLPKLIQQLDSRPVPYTDYLTFTGDEVKMQFDHFMQVVFTGEKEEMAYVQQLKPFNPPKPGYQTSVLSLKANYALLNKNGSIYEPLGVLFEGYWGFEKLGDMLPLDYTLQE</sequence>